<evidence type="ECO:0000259" key="6">
    <source>
        <dbReference type="Pfam" id="PF01061"/>
    </source>
</evidence>
<dbReference type="Proteomes" id="UP001332192">
    <property type="component" value="Chromosome"/>
</dbReference>
<feature type="transmembrane region" description="Helical" evidence="5">
    <location>
        <begin position="412"/>
        <end position="434"/>
    </location>
</feature>
<gene>
    <name evidence="7" type="ORF">U7230_08370</name>
</gene>
<name>A0ABZ1BTK7_9FIRM</name>
<sequence>MGDRSSAGTVKAGEAATRGIPERVVRRMERARPGWLSALRVTMAGHLNAGASIGSNVGGTRNPIVVGALALLMLFGIGAAEAGFFFLMRTLHIGMVVAGQPMALPIMAVMGAQLLVVVFGVAFAISSLFFSSDVPRLMAMPLQPATVMGVRFATLYLDVLLVTVAATAPAFVAAASVLPPDVGTLMADPGRVAALFDSPVRLTGDPLYWTAAVWLWLWIPVLPLGVATLIAVVVGRGTAVGRRRDLLYVVGSLVGLALAMGYQYLNVRIMPRMSDPAAIVRMLQTPNAVILEAVRYYPPARWAAGALMGQAGQAGPAGTAVVAAAGQRLEWLLWFAAASVIVTAPAFALAQRWYFAGVQAGLEEPPARRQRREGGAREGGHLAATLLGRPARSRMVALAVREWRLLLRTPPFMLPVVTNVLVPPLVVAMMLLFIPSDESGGSVIALLQGVDPRWLAAALAGLIIFMGSNQVAPTSISREGKGLAQVAALPATPSEQVGARLLVAAPFGLATAFVMAGVAWWVVKMPLETAAVGLAIGIAGLWPSTAGGLWVDLLRPVTNWDSPQQAMKGNINGLWGMVVALATAAVSGGAGYLVWRASGELSWALGTATVGLLALGAVLTWLCMRQATRLFENAGETT</sequence>
<feature type="transmembrane region" description="Helical" evidence="5">
    <location>
        <begin position="246"/>
        <end position="265"/>
    </location>
</feature>
<dbReference type="EMBL" id="CP141615">
    <property type="protein sequence ID" value="WRP16121.1"/>
    <property type="molecule type" value="Genomic_DNA"/>
</dbReference>
<feature type="transmembrane region" description="Helical" evidence="5">
    <location>
        <begin position="454"/>
        <end position="472"/>
    </location>
</feature>
<feature type="transmembrane region" description="Helical" evidence="5">
    <location>
        <begin position="574"/>
        <end position="595"/>
    </location>
</feature>
<feature type="transmembrane region" description="Helical" evidence="5">
    <location>
        <begin position="501"/>
        <end position="523"/>
    </location>
</feature>
<feature type="transmembrane region" description="Helical" evidence="5">
    <location>
        <begin position="529"/>
        <end position="553"/>
    </location>
</feature>
<protein>
    <submittedName>
        <fullName evidence="7">ABC transporter permease</fullName>
    </submittedName>
</protein>
<evidence type="ECO:0000256" key="4">
    <source>
        <dbReference type="ARBA" id="ARBA00023136"/>
    </source>
</evidence>
<reference evidence="7 8" key="1">
    <citation type="journal article" date="2024" name="Front. Microbiol.">
        <title>Novel thermophilic genera Geochorda gen. nov. and Carboxydochorda gen. nov. from the deep terrestrial subsurface reveal the ecophysiological diversity in the class Limnochordia.</title>
        <authorList>
            <person name="Karnachuk O.V."/>
            <person name="Lukina A.P."/>
            <person name="Avakyan M.R."/>
            <person name="Kadnikov V.V."/>
            <person name="Begmatov S."/>
            <person name="Beletsky A.V."/>
            <person name="Vlasova K.G."/>
            <person name="Novikov A.A."/>
            <person name="Shcherbakova V.A."/>
            <person name="Mardanov A.V."/>
            <person name="Ravin N.V."/>
        </authorList>
    </citation>
    <scope>NUCLEOTIDE SEQUENCE [LARGE SCALE GENOMIC DNA]</scope>
    <source>
        <strain evidence="7 8">L945</strain>
    </source>
</reference>
<organism evidence="7 8">
    <name type="scientific">Carboxydichorda subterranea</name>
    <dbReference type="NCBI Taxonomy" id="3109565"/>
    <lineage>
        <taxon>Bacteria</taxon>
        <taxon>Bacillati</taxon>
        <taxon>Bacillota</taxon>
        <taxon>Limnochordia</taxon>
        <taxon>Limnochordales</taxon>
        <taxon>Geochordaceae</taxon>
        <taxon>Carboxydichorda</taxon>
    </lineage>
</organism>
<keyword evidence="3 5" id="KW-1133">Transmembrane helix</keyword>
<feature type="transmembrane region" description="Helical" evidence="5">
    <location>
        <begin position="64"/>
        <end position="86"/>
    </location>
</feature>
<proteinExistence type="predicted"/>
<evidence type="ECO:0000313" key="7">
    <source>
        <dbReference type="EMBL" id="WRP16121.1"/>
    </source>
</evidence>
<dbReference type="RefSeq" id="WP_324715394.1">
    <property type="nucleotide sequence ID" value="NZ_CP141615.1"/>
</dbReference>
<feature type="transmembrane region" description="Helical" evidence="5">
    <location>
        <begin position="207"/>
        <end position="234"/>
    </location>
</feature>
<evidence type="ECO:0000313" key="8">
    <source>
        <dbReference type="Proteomes" id="UP001332192"/>
    </source>
</evidence>
<keyword evidence="4 5" id="KW-0472">Membrane</keyword>
<feature type="transmembrane region" description="Helical" evidence="5">
    <location>
        <begin position="106"/>
        <end position="131"/>
    </location>
</feature>
<evidence type="ECO:0000256" key="1">
    <source>
        <dbReference type="ARBA" id="ARBA00004141"/>
    </source>
</evidence>
<feature type="transmembrane region" description="Helical" evidence="5">
    <location>
        <begin position="152"/>
        <end position="178"/>
    </location>
</feature>
<feature type="transmembrane region" description="Helical" evidence="5">
    <location>
        <begin position="601"/>
        <end position="623"/>
    </location>
</feature>
<keyword evidence="8" id="KW-1185">Reference proteome</keyword>
<accession>A0ABZ1BTK7</accession>
<comment type="subcellular location">
    <subcellularLocation>
        <location evidence="1">Membrane</location>
        <topology evidence="1">Multi-pass membrane protein</topology>
    </subcellularLocation>
</comment>
<evidence type="ECO:0000256" key="2">
    <source>
        <dbReference type="ARBA" id="ARBA00022692"/>
    </source>
</evidence>
<feature type="domain" description="ABC-2 type transporter transmembrane" evidence="6">
    <location>
        <begin position="396"/>
        <end position="537"/>
    </location>
</feature>
<dbReference type="Pfam" id="PF01061">
    <property type="entry name" value="ABC2_membrane"/>
    <property type="match status" value="1"/>
</dbReference>
<evidence type="ECO:0000256" key="3">
    <source>
        <dbReference type="ARBA" id="ARBA00022989"/>
    </source>
</evidence>
<keyword evidence="2 5" id="KW-0812">Transmembrane</keyword>
<evidence type="ECO:0000256" key="5">
    <source>
        <dbReference type="SAM" id="Phobius"/>
    </source>
</evidence>
<feature type="transmembrane region" description="Helical" evidence="5">
    <location>
        <begin position="331"/>
        <end position="350"/>
    </location>
</feature>
<dbReference type="InterPro" id="IPR013525">
    <property type="entry name" value="ABC2_TM"/>
</dbReference>